<keyword evidence="3" id="KW-1185">Reference proteome</keyword>
<feature type="signal peptide" evidence="1">
    <location>
        <begin position="1"/>
        <end position="20"/>
    </location>
</feature>
<reference evidence="2 3" key="1">
    <citation type="submission" date="2023-04" db="EMBL/GenBank/DDBJ databases">
        <title>Genome of Basidiobolus ranarum AG-B5.</title>
        <authorList>
            <person name="Stajich J.E."/>
            <person name="Carter-House D."/>
            <person name="Gryganskyi A."/>
        </authorList>
    </citation>
    <scope>NUCLEOTIDE SEQUENCE [LARGE SCALE GENOMIC DNA]</scope>
    <source>
        <strain evidence="2 3">AG-B5</strain>
    </source>
</reference>
<evidence type="ECO:0000256" key="1">
    <source>
        <dbReference type="SAM" id="SignalP"/>
    </source>
</evidence>
<organism evidence="2 3">
    <name type="scientific">Basidiobolus ranarum</name>
    <dbReference type="NCBI Taxonomy" id="34480"/>
    <lineage>
        <taxon>Eukaryota</taxon>
        <taxon>Fungi</taxon>
        <taxon>Fungi incertae sedis</taxon>
        <taxon>Zoopagomycota</taxon>
        <taxon>Entomophthoromycotina</taxon>
        <taxon>Basidiobolomycetes</taxon>
        <taxon>Basidiobolales</taxon>
        <taxon>Basidiobolaceae</taxon>
        <taxon>Basidiobolus</taxon>
    </lineage>
</organism>
<keyword evidence="1" id="KW-0732">Signal</keyword>
<sequence length="138" mass="13960">MRSIAAIVLAAVAISQVALAFPQGITENAGDMETVDGSFIGGLFRKAYQYVKENGTGSLEGSIGGSGNGGYKSKFIPGLGGGIKGRFGAKGSSTLERGFNFKGDGDIGGSGSGGIGVGKGYGFDRTDFNEPAAEKYES</sequence>
<evidence type="ECO:0000313" key="3">
    <source>
        <dbReference type="Proteomes" id="UP001479436"/>
    </source>
</evidence>
<dbReference type="EMBL" id="JASJQH010007936">
    <property type="protein sequence ID" value="KAK9696692.1"/>
    <property type="molecule type" value="Genomic_DNA"/>
</dbReference>
<proteinExistence type="predicted"/>
<feature type="chain" id="PRO_5045319424" evidence="1">
    <location>
        <begin position="21"/>
        <end position="138"/>
    </location>
</feature>
<comment type="caution">
    <text evidence="2">The sequence shown here is derived from an EMBL/GenBank/DDBJ whole genome shotgun (WGS) entry which is preliminary data.</text>
</comment>
<evidence type="ECO:0000313" key="2">
    <source>
        <dbReference type="EMBL" id="KAK9696692.1"/>
    </source>
</evidence>
<name>A0ABR2VSJ2_9FUNG</name>
<accession>A0ABR2VSJ2</accession>
<protein>
    <submittedName>
        <fullName evidence="2">Uncharacterized protein</fullName>
    </submittedName>
</protein>
<dbReference type="Proteomes" id="UP001479436">
    <property type="component" value="Unassembled WGS sequence"/>
</dbReference>
<gene>
    <name evidence="2" type="ORF">K7432_012338</name>
</gene>